<evidence type="ECO:0000256" key="2">
    <source>
        <dbReference type="SAM" id="Phobius"/>
    </source>
</evidence>
<name>A0A8K1LCG7_9PASS</name>
<comment type="caution">
    <text evidence="3">The sequence shown here is derived from an EMBL/GenBank/DDBJ whole genome shotgun (WGS) entry which is preliminary data.</text>
</comment>
<evidence type="ECO:0000313" key="4">
    <source>
        <dbReference type="Proteomes" id="UP000796761"/>
    </source>
</evidence>
<proteinExistence type="predicted"/>
<keyword evidence="4" id="KW-1185">Reference proteome</keyword>
<keyword evidence="2" id="KW-0812">Transmembrane</keyword>
<evidence type="ECO:0000256" key="1">
    <source>
        <dbReference type="SAM" id="MobiDB-lite"/>
    </source>
</evidence>
<evidence type="ECO:0000313" key="3">
    <source>
        <dbReference type="EMBL" id="TRZ08884.1"/>
    </source>
</evidence>
<gene>
    <name evidence="3" type="ORF">HGM15179_018218</name>
</gene>
<dbReference type="AlphaFoldDB" id="A0A8K1LCG7"/>
<protein>
    <submittedName>
        <fullName evidence="3">Uncharacterized protein</fullName>
    </submittedName>
</protein>
<feature type="transmembrane region" description="Helical" evidence="2">
    <location>
        <begin position="111"/>
        <end position="130"/>
    </location>
</feature>
<accession>A0A8K1LCG7</accession>
<keyword evidence="2" id="KW-1133">Transmembrane helix</keyword>
<dbReference type="Proteomes" id="UP000796761">
    <property type="component" value="Unassembled WGS sequence"/>
</dbReference>
<feature type="compositionally biased region" description="Acidic residues" evidence="1">
    <location>
        <begin position="26"/>
        <end position="36"/>
    </location>
</feature>
<feature type="compositionally biased region" description="Basic and acidic residues" evidence="1">
    <location>
        <begin position="37"/>
        <end position="61"/>
    </location>
</feature>
<sequence length="182" mass="19427">MRMSWMRMRLDEAELEEDGLDKVGPDEDELDEDKMDEMDKAELGEDGLEKDGLDKGPEHWGHTTGGHGGGHVPVSLQALSTGDTRRVAAGGRGGGRVPVSLQALSTGDTQLVAMVVAMVVAVSPLLPAAWGHLALVSLPCHPEGGNATLTDPSQERELALETKASCWHEVFVGISITFSYLL</sequence>
<reference evidence="3" key="1">
    <citation type="submission" date="2019-04" db="EMBL/GenBank/DDBJ databases">
        <title>Genome assembly of Zosterops borbonicus 15179.</title>
        <authorList>
            <person name="Leroy T."/>
            <person name="Anselmetti Y."/>
            <person name="Tilak M.-K."/>
            <person name="Nabholz B."/>
        </authorList>
    </citation>
    <scope>NUCLEOTIDE SEQUENCE</scope>
    <source>
        <strain evidence="3">HGM_15179</strain>
        <tissue evidence="3">Muscle</tissue>
    </source>
</reference>
<dbReference type="EMBL" id="SWJQ01001217">
    <property type="protein sequence ID" value="TRZ08884.1"/>
    <property type="molecule type" value="Genomic_DNA"/>
</dbReference>
<keyword evidence="2" id="KW-0472">Membrane</keyword>
<feature type="region of interest" description="Disordered" evidence="1">
    <location>
        <begin position="1"/>
        <end position="75"/>
    </location>
</feature>
<organism evidence="3 4">
    <name type="scientific">Zosterops borbonicus</name>
    <dbReference type="NCBI Taxonomy" id="364589"/>
    <lineage>
        <taxon>Eukaryota</taxon>
        <taxon>Metazoa</taxon>
        <taxon>Chordata</taxon>
        <taxon>Craniata</taxon>
        <taxon>Vertebrata</taxon>
        <taxon>Euteleostomi</taxon>
        <taxon>Archelosauria</taxon>
        <taxon>Archosauria</taxon>
        <taxon>Dinosauria</taxon>
        <taxon>Saurischia</taxon>
        <taxon>Theropoda</taxon>
        <taxon>Coelurosauria</taxon>
        <taxon>Aves</taxon>
        <taxon>Neognathae</taxon>
        <taxon>Neoaves</taxon>
        <taxon>Telluraves</taxon>
        <taxon>Australaves</taxon>
        <taxon>Passeriformes</taxon>
        <taxon>Sylvioidea</taxon>
        <taxon>Zosteropidae</taxon>
        <taxon>Zosterops</taxon>
    </lineage>
</organism>